<feature type="domain" description="NB-ARC" evidence="3">
    <location>
        <begin position="58"/>
        <end position="223"/>
    </location>
</feature>
<dbReference type="Gene3D" id="3.40.50.300">
    <property type="entry name" value="P-loop containing nucleotide triphosphate hydrolases"/>
    <property type="match status" value="1"/>
</dbReference>
<dbReference type="InterPro" id="IPR042197">
    <property type="entry name" value="Apaf_helical"/>
</dbReference>
<evidence type="ECO:0000259" key="4">
    <source>
        <dbReference type="Pfam" id="PF23559"/>
    </source>
</evidence>
<dbReference type="PANTHER" id="PTHR23155:SF1032">
    <property type="entry name" value="NB-ARC DOMAIN-CONTAINING PROTEIN"/>
    <property type="match status" value="1"/>
</dbReference>
<evidence type="ECO:0000256" key="1">
    <source>
        <dbReference type="ARBA" id="ARBA00022737"/>
    </source>
</evidence>
<keyword evidence="2" id="KW-0611">Plant defense</keyword>
<organism evidence="5 6">
    <name type="scientific">Spinacia oleracea</name>
    <name type="common">Spinach</name>
    <dbReference type="NCBI Taxonomy" id="3562"/>
    <lineage>
        <taxon>Eukaryota</taxon>
        <taxon>Viridiplantae</taxon>
        <taxon>Streptophyta</taxon>
        <taxon>Embryophyta</taxon>
        <taxon>Tracheophyta</taxon>
        <taxon>Spermatophyta</taxon>
        <taxon>Magnoliopsida</taxon>
        <taxon>eudicotyledons</taxon>
        <taxon>Gunneridae</taxon>
        <taxon>Pentapetalae</taxon>
        <taxon>Caryophyllales</taxon>
        <taxon>Chenopodiaceae</taxon>
        <taxon>Chenopodioideae</taxon>
        <taxon>Anserineae</taxon>
        <taxon>Spinacia</taxon>
    </lineage>
</organism>
<name>A0A9R0JSP1_SPIOL</name>
<keyword evidence="5" id="KW-1185">Reference proteome</keyword>
<dbReference type="InterPro" id="IPR058922">
    <property type="entry name" value="WHD_DRP"/>
</dbReference>
<dbReference type="PANTHER" id="PTHR23155">
    <property type="entry name" value="DISEASE RESISTANCE PROTEIN RP"/>
    <property type="match status" value="1"/>
</dbReference>
<feature type="domain" description="Disease resistance protein winged helix" evidence="4">
    <location>
        <begin position="307"/>
        <end position="374"/>
    </location>
</feature>
<accession>A0A9R0JSP1</accession>
<dbReference type="Gene3D" id="1.10.8.430">
    <property type="entry name" value="Helical domain of apoptotic protease-activating factors"/>
    <property type="match status" value="1"/>
</dbReference>
<dbReference type="SUPFAM" id="SSF52540">
    <property type="entry name" value="P-loop containing nucleoside triphosphate hydrolases"/>
    <property type="match status" value="1"/>
</dbReference>
<dbReference type="InterPro" id="IPR002182">
    <property type="entry name" value="NB-ARC"/>
</dbReference>
<dbReference type="GO" id="GO:0043531">
    <property type="term" value="F:ADP binding"/>
    <property type="evidence" value="ECO:0007669"/>
    <property type="project" value="InterPro"/>
</dbReference>
<dbReference type="InterPro" id="IPR044974">
    <property type="entry name" value="Disease_R_plants"/>
</dbReference>
<proteinExistence type="predicted"/>
<reference evidence="6" key="2">
    <citation type="submission" date="2025-08" db="UniProtKB">
        <authorList>
            <consortium name="RefSeq"/>
        </authorList>
    </citation>
    <scope>IDENTIFICATION</scope>
    <source>
        <tissue evidence="6">Leaf</tissue>
    </source>
</reference>
<dbReference type="Proteomes" id="UP000813463">
    <property type="component" value="Chromosome 1"/>
</dbReference>
<dbReference type="InterPro" id="IPR036388">
    <property type="entry name" value="WH-like_DNA-bd_sf"/>
</dbReference>
<gene>
    <name evidence="6" type="primary">LOC110785524</name>
</gene>
<reference evidence="5" key="1">
    <citation type="journal article" date="2021" name="Nat. Commun.">
        <title>Genomic analyses provide insights into spinach domestication and the genetic basis of agronomic traits.</title>
        <authorList>
            <person name="Cai X."/>
            <person name="Sun X."/>
            <person name="Xu C."/>
            <person name="Sun H."/>
            <person name="Wang X."/>
            <person name="Ge C."/>
            <person name="Zhang Z."/>
            <person name="Wang Q."/>
            <person name="Fei Z."/>
            <person name="Jiao C."/>
            <person name="Wang Q."/>
        </authorList>
    </citation>
    <scope>NUCLEOTIDE SEQUENCE [LARGE SCALE GENOMIC DNA]</scope>
    <source>
        <strain evidence="5">cv. Varoflay</strain>
    </source>
</reference>
<evidence type="ECO:0000259" key="3">
    <source>
        <dbReference type="Pfam" id="PF00931"/>
    </source>
</evidence>
<sequence>MPRVIALVDSIFASVRNFQRVFHDLKRTREVVETVDNQPQNKRRKLVVEEASLSINSNYVNKIIGWLEKDGINIIAIHGMCGIGKTTLATQLYTLLLSHDIPCIDDVNATGWVSVGINFTVYQLQQKIANAFGLNLEDDKDLNRRAAILSTLLCRLGKCIIFLDDLWGDFRLEDVGIPKQCKLVLVSQLLDVCHVLRCQKVVKVEPLSEEESWRLFQQSVGGNSVPYSKDMQHCKKLVSQKCGGVPLAITALANCLNKVVDDDDDDSKSNGISITWLELHVLSRFKLSYERLNNIKIQKCFLCFALLYPKECDISREELIRLWIKERIIDDVPSLQVQYDMGHTILNKLLNSCLIETCQDKRRIKMHDLVRHMARDIRCHEKKR</sequence>
<keyword evidence="1" id="KW-0677">Repeat</keyword>
<dbReference type="Pfam" id="PF23559">
    <property type="entry name" value="WHD_DRP"/>
    <property type="match status" value="1"/>
</dbReference>
<dbReference type="AlphaFoldDB" id="A0A9R0JSP1"/>
<dbReference type="Gene3D" id="1.10.10.10">
    <property type="entry name" value="Winged helix-like DNA-binding domain superfamily/Winged helix DNA-binding domain"/>
    <property type="match status" value="1"/>
</dbReference>
<protein>
    <submittedName>
        <fullName evidence="6">Disease resistance protein RPS5-like</fullName>
    </submittedName>
</protein>
<evidence type="ECO:0000313" key="6">
    <source>
        <dbReference type="RefSeq" id="XP_021845666.2"/>
    </source>
</evidence>
<dbReference type="GeneID" id="110785524"/>
<dbReference type="RefSeq" id="XP_021845666.2">
    <property type="nucleotide sequence ID" value="XM_021989974.2"/>
</dbReference>
<dbReference type="Pfam" id="PF00931">
    <property type="entry name" value="NB-ARC"/>
    <property type="match status" value="1"/>
</dbReference>
<evidence type="ECO:0000313" key="5">
    <source>
        <dbReference type="Proteomes" id="UP000813463"/>
    </source>
</evidence>
<evidence type="ECO:0000256" key="2">
    <source>
        <dbReference type="ARBA" id="ARBA00022821"/>
    </source>
</evidence>
<dbReference type="KEGG" id="soe:110785524"/>
<dbReference type="InterPro" id="IPR027417">
    <property type="entry name" value="P-loop_NTPase"/>
</dbReference>
<dbReference type="PRINTS" id="PR00364">
    <property type="entry name" value="DISEASERSIST"/>
</dbReference>
<dbReference type="GO" id="GO:0098542">
    <property type="term" value="P:defense response to other organism"/>
    <property type="evidence" value="ECO:0007669"/>
    <property type="project" value="TreeGrafter"/>
</dbReference>